<organism evidence="14 15">
    <name type="scientific">Coemansia erecta</name>
    <dbReference type="NCBI Taxonomy" id="147472"/>
    <lineage>
        <taxon>Eukaryota</taxon>
        <taxon>Fungi</taxon>
        <taxon>Fungi incertae sedis</taxon>
        <taxon>Zoopagomycota</taxon>
        <taxon>Kickxellomycotina</taxon>
        <taxon>Kickxellomycetes</taxon>
        <taxon>Kickxellales</taxon>
        <taxon>Kickxellaceae</taxon>
        <taxon>Coemansia</taxon>
    </lineage>
</organism>
<dbReference type="PROSITE" id="PS00912">
    <property type="entry name" value="DHODEHASE_2"/>
    <property type="match status" value="1"/>
</dbReference>
<dbReference type="SUPFAM" id="SSF51395">
    <property type="entry name" value="FMN-linked oxidoreductases"/>
    <property type="match status" value="1"/>
</dbReference>
<dbReference type="EMBL" id="JANBOJ010000148">
    <property type="protein sequence ID" value="KAJ1721810.1"/>
    <property type="molecule type" value="Genomic_DNA"/>
</dbReference>
<dbReference type="InterPro" id="IPR050074">
    <property type="entry name" value="DHO_dehydrogenase"/>
</dbReference>
<comment type="subcellular location">
    <subcellularLocation>
        <location evidence="2">Membrane</location>
    </subcellularLocation>
</comment>
<dbReference type="GO" id="GO:0009220">
    <property type="term" value="P:pyrimidine ribonucleotide biosynthetic process"/>
    <property type="evidence" value="ECO:0007669"/>
    <property type="project" value="TreeGrafter"/>
</dbReference>
<evidence type="ECO:0000256" key="2">
    <source>
        <dbReference type="ARBA" id="ARBA00004370"/>
    </source>
</evidence>
<reference evidence="14" key="1">
    <citation type="submission" date="2022-07" db="EMBL/GenBank/DDBJ databases">
        <title>Phylogenomic reconstructions and comparative analyses of Kickxellomycotina fungi.</title>
        <authorList>
            <person name="Reynolds N.K."/>
            <person name="Stajich J.E."/>
            <person name="Barry K."/>
            <person name="Grigoriev I.V."/>
            <person name="Crous P."/>
            <person name="Smith M.E."/>
        </authorList>
    </citation>
    <scope>NUCLEOTIDE SEQUENCE</scope>
    <source>
        <strain evidence="14">NBRC 32514</strain>
    </source>
</reference>
<feature type="domain" description="Dihydroorotate dehydrogenase catalytic" evidence="13">
    <location>
        <begin position="100"/>
        <end position="419"/>
    </location>
</feature>
<dbReference type="InterPro" id="IPR001295">
    <property type="entry name" value="Dihydroorotate_DH_CS"/>
</dbReference>
<dbReference type="PANTHER" id="PTHR48109">
    <property type="entry name" value="DIHYDROOROTATE DEHYDROGENASE (QUINONE), MITOCHONDRIAL-RELATED"/>
    <property type="match status" value="1"/>
</dbReference>
<evidence type="ECO:0000256" key="5">
    <source>
        <dbReference type="ARBA" id="ARBA00012791"/>
    </source>
</evidence>
<evidence type="ECO:0000313" key="15">
    <source>
        <dbReference type="Proteomes" id="UP001149813"/>
    </source>
</evidence>
<dbReference type="Gene3D" id="3.20.20.70">
    <property type="entry name" value="Aldolase class I"/>
    <property type="match status" value="1"/>
</dbReference>
<dbReference type="GO" id="GO:0005743">
    <property type="term" value="C:mitochondrial inner membrane"/>
    <property type="evidence" value="ECO:0007669"/>
    <property type="project" value="TreeGrafter"/>
</dbReference>
<keyword evidence="9 14" id="KW-0560">Oxidoreductase</keyword>
<comment type="caution">
    <text evidence="14">The sequence shown here is derived from an EMBL/GenBank/DDBJ whole genome shotgun (WGS) entry which is preliminary data.</text>
</comment>
<evidence type="ECO:0000313" key="14">
    <source>
        <dbReference type="EMBL" id="KAJ1721810.1"/>
    </source>
</evidence>
<dbReference type="CDD" id="cd04738">
    <property type="entry name" value="DHOD_2_like"/>
    <property type="match status" value="1"/>
</dbReference>
<keyword evidence="10" id="KW-0472">Membrane</keyword>
<dbReference type="Proteomes" id="UP001149813">
    <property type="component" value="Unassembled WGS sequence"/>
</dbReference>
<evidence type="ECO:0000256" key="10">
    <source>
        <dbReference type="ARBA" id="ARBA00023136"/>
    </source>
</evidence>
<comment type="pathway">
    <text evidence="3">Pyrimidine metabolism; UMP biosynthesis via de novo pathway; orotate from (S)-dihydroorotate (quinone route): step 1/1.</text>
</comment>
<protein>
    <recommendedName>
        <fullName evidence="6">Dihydroorotate dehydrogenase (quinone), mitochondrial</fullName>
        <ecNumber evidence="5">1.3.5.2</ecNumber>
    </recommendedName>
    <alternativeName>
        <fullName evidence="11">Dihydroorotate oxidase</fullName>
    </alternativeName>
</protein>
<dbReference type="InterPro" id="IPR005720">
    <property type="entry name" value="Dihydroorotate_DH_cat"/>
</dbReference>
<evidence type="ECO:0000256" key="1">
    <source>
        <dbReference type="ARBA" id="ARBA00001917"/>
    </source>
</evidence>
<dbReference type="AlphaFoldDB" id="A0A9W8CPX4"/>
<comment type="similarity">
    <text evidence="4">Belongs to the dihydroorotate dehydrogenase family. Type 2 subfamily.</text>
</comment>
<comment type="cofactor">
    <cofactor evidence="1">
        <name>FMN</name>
        <dbReference type="ChEBI" id="CHEBI:58210"/>
    </cofactor>
</comment>
<keyword evidence="8" id="KW-0288">FMN</keyword>
<evidence type="ECO:0000256" key="4">
    <source>
        <dbReference type="ARBA" id="ARBA00005359"/>
    </source>
</evidence>
<dbReference type="NCBIfam" id="TIGR01036">
    <property type="entry name" value="pyrD_sub2"/>
    <property type="match status" value="1"/>
</dbReference>
<dbReference type="GO" id="GO:0106430">
    <property type="term" value="F:dihydroorotate dehydrogenase (quinone) activity"/>
    <property type="evidence" value="ECO:0007669"/>
    <property type="project" value="UniProtKB-EC"/>
</dbReference>
<dbReference type="PANTHER" id="PTHR48109:SF4">
    <property type="entry name" value="DIHYDROOROTATE DEHYDROGENASE (QUINONE), MITOCHONDRIAL"/>
    <property type="match status" value="1"/>
</dbReference>
<evidence type="ECO:0000256" key="12">
    <source>
        <dbReference type="ARBA" id="ARBA00048639"/>
    </source>
</evidence>
<keyword evidence="7" id="KW-0285">Flavoprotein</keyword>
<evidence type="ECO:0000256" key="6">
    <source>
        <dbReference type="ARBA" id="ARBA00017599"/>
    </source>
</evidence>
<evidence type="ECO:0000256" key="3">
    <source>
        <dbReference type="ARBA" id="ARBA00005161"/>
    </source>
</evidence>
<gene>
    <name evidence="14" type="primary">URA1</name>
    <name evidence="14" type="ORF">LPJ53_003723</name>
</gene>
<dbReference type="OrthoDB" id="14784at2759"/>
<dbReference type="GO" id="GO:0006207">
    <property type="term" value="P:'de novo' pyrimidine nucleobase biosynthetic process"/>
    <property type="evidence" value="ECO:0007669"/>
    <property type="project" value="InterPro"/>
</dbReference>
<comment type="catalytic activity">
    <reaction evidence="12">
        <text>(S)-dihydroorotate + a quinone = orotate + a quinol</text>
        <dbReference type="Rhea" id="RHEA:30187"/>
        <dbReference type="ChEBI" id="CHEBI:24646"/>
        <dbReference type="ChEBI" id="CHEBI:30839"/>
        <dbReference type="ChEBI" id="CHEBI:30864"/>
        <dbReference type="ChEBI" id="CHEBI:132124"/>
        <dbReference type="EC" id="1.3.5.2"/>
    </reaction>
</comment>
<dbReference type="InterPro" id="IPR005719">
    <property type="entry name" value="Dihydroorotate_DH_2"/>
</dbReference>
<evidence type="ECO:0000259" key="13">
    <source>
        <dbReference type="Pfam" id="PF01180"/>
    </source>
</evidence>
<keyword evidence="15" id="KW-1185">Reference proteome</keyword>
<sequence>MFRIAARSGASHARRGLGRRAFGSKAQPPSAVRNAVWAAGTLTLGGLGYLYATDASAGVHKYVTTPLMRLLDAETAHDLAVFSLKHGLHPVDRRDDDGLLELTLWGKRVSNPVGLAAGFDKNAEAVDALFGLGFGSVEVGSVTPAAQAGNPKARLFRVDEAGTTVNRMGLNNDGVGVCGDRLRSRFWRLVAAQSQRQGETVAALAATGNRSARGDRLLGVNLSKNKAAAADAFDDYVGGIRALGPYADYVVINVSCPNVKNIAAASDVAVLENTIRAVVQARNAMADYRPPVVLKIGPDNDADQLRLIAQMALDYRVDGIITTNTTRSRPQSIAQCEGAREEGGLSGPPLRDLALATTRDMYRLTRGRIPIIGCGGISSAADALAFARAGASAVQIYSSMTRDGPGKAREIKDGLVDLLEGRKWVDMIGADA</sequence>
<evidence type="ECO:0000256" key="11">
    <source>
        <dbReference type="ARBA" id="ARBA00031623"/>
    </source>
</evidence>
<evidence type="ECO:0000256" key="9">
    <source>
        <dbReference type="ARBA" id="ARBA00023002"/>
    </source>
</evidence>
<dbReference type="EC" id="1.3.5.2" evidence="5"/>
<evidence type="ECO:0000256" key="7">
    <source>
        <dbReference type="ARBA" id="ARBA00022630"/>
    </source>
</evidence>
<dbReference type="Pfam" id="PF01180">
    <property type="entry name" value="DHO_dh"/>
    <property type="match status" value="1"/>
</dbReference>
<name>A0A9W8CPX4_9FUNG</name>
<dbReference type="NCBIfam" id="NF003652">
    <property type="entry name" value="PRK05286.2-5"/>
    <property type="match status" value="1"/>
</dbReference>
<proteinExistence type="inferred from homology"/>
<dbReference type="InterPro" id="IPR013785">
    <property type="entry name" value="Aldolase_TIM"/>
</dbReference>
<accession>A0A9W8CPX4</accession>
<evidence type="ECO:0000256" key="8">
    <source>
        <dbReference type="ARBA" id="ARBA00022643"/>
    </source>
</evidence>